<evidence type="ECO:0000313" key="2">
    <source>
        <dbReference type="Proteomes" id="UP000075840"/>
    </source>
</evidence>
<dbReference type="EMBL" id="APCN01000482">
    <property type="status" value="NOT_ANNOTATED_CDS"/>
    <property type="molecule type" value="Genomic_DNA"/>
</dbReference>
<dbReference type="Proteomes" id="UP000075840">
    <property type="component" value="Unassembled WGS sequence"/>
</dbReference>
<evidence type="ECO:0000313" key="1">
    <source>
        <dbReference type="EnsemblMetazoa" id="AARA014401-PA"/>
    </source>
</evidence>
<protein>
    <submittedName>
        <fullName evidence="1">Uncharacterized protein</fullName>
    </submittedName>
</protein>
<proteinExistence type="predicted"/>
<name>A0A182IFZ5_ANOAR</name>
<dbReference type="VEuPathDB" id="VectorBase:AARA014401"/>
<organism evidence="1 2">
    <name type="scientific">Anopheles arabiensis</name>
    <name type="common">Mosquito</name>
    <dbReference type="NCBI Taxonomy" id="7173"/>
    <lineage>
        <taxon>Eukaryota</taxon>
        <taxon>Metazoa</taxon>
        <taxon>Ecdysozoa</taxon>
        <taxon>Arthropoda</taxon>
        <taxon>Hexapoda</taxon>
        <taxon>Insecta</taxon>
        <taxon>Pterygota</taxon>
        <taxon>Neoptera</taxon>
        <taxon>Endopterygota</taxon>
        <taxon>Diptera</taxon>
        <taxon>Nematocera</taxon>
        <taxon>Culicoidea</taxon>
        <taxon>Culicidae</taxon>
        <taxon>Anophelinae</taxon>
        <taxon>Anopheles</taxon>
    </lineage>
</organism>
<sequence>MTASGLCRSKKVAFLVVCVLWLSCITSKALVVKAGEGCEWQYACCEWVQVNGSCKSLCPKPTIVCPAEETSTSDPVRIHSPKVIVTAPCNEGYRRDHTQRCRKIFEELVYF</sequence>
<dbReference type="EnsemblMetazoa" id="AARA014401-RA">
    <property type="protein sequence ID" value="AARA014401-PA"/>
    <property type="gene ID" value="AARA014401"/>
</dbReference>
<accession>A0A182IFZ5</accession>
<reference evidence="1" key="1">
    <citation type="submission" date="2022-08" db="UniProtKB">
        <authorList>
            <consortium name="EnsemblMetazoa"/>
        </authorList>
    </citation>
    <scope>IDENTIFICATION</scope>
    <source>
        <strain evidence="1">Dongola</strain>
    </source>
</reference>
<keyword evidence="2" id="KW-1185">Reference proteome</keyword>
<dbReference type="AlphaFoldDB" id="A0A182IFZ5"/>